<protein>
    <recommendedName>
        <fullName evidence="1">VOC domain-containing protein</fullName>
    </recommendedName>
</protein>
<reference evidence="3" key="1">
    <citation type="submission" date="2018-12" db="EMBL/GenBank/DDBJ databases">
        <title>Tengunoibacter tsumagoiensis gen. nov., sp. nov., Dictyobacter kobayashii sp. nov., D. alpinus sp. nov., and D. joshuensis sp. nov. and description of Dictyobacteraceae fam. nov. within the order Ktedonobacterales isolated from Tengu-no-mugimeshi.</title>
        <authorList>
            <person name="Wang C.M."/>
            <person name="Zheng Y."/>
            <person name="Sakai Y."/>
            <person name="Toyoda A."/>
            <person name="Minakuchi Y."/>
            <person name="Abe K."/>
            <person name="Yokota A."/>
            <person name="Yabe S."/>
        </authorList>
    </citation>
    <scope>NUCLEOTIDE SEQUENCE [LARGE SCALE GENOMIC DNA]</scope>
    <source>
        <strain evidence="3">Uno16</strain>
    </source>
</reference>
<keyword evidence="3" id="KW-1185">Reference proteome</keyword>
<feature type="domain" description="VOC" evidence="1">
    <location>
        <begin position="1"/>
        <end position="59"/>
    </location>
</feature>
<proteinExistence type="predicted"/>
<dbReference type="Pfam" id="PF12681">
    <property type="entry name" value="Glyoxalase_2"/>
    <property type="match status" value="1"/>
</dbReference>
<dbReference type="AlphaFoldDB" id="A0A402BDA0"/>
<dbReference type="InterPro" id="IPR029068">
    <property type="entry name" value="Glyas_Bleomycin-R_OHBP_Dase"/>
</dbReference>
<dbReference type="Gene3D" id="3.10.180.10">
    <property type="entry name" value="2,3-Dihydroxybiphenyl 1,2-Dioxygenase, domain 1"/>
    <property type="match status" value="1"/>
</dbReference>
<evidence type="ECO:0000259" key="1">
    <source>
        <dbReference type="PROSITE" id="PS51819"/>
    </source>
</evidence>
<dbReference type="Proteomes" id="UP000287171">
    <property type="component" value="Unassembled WGS sequence"/>
</dbReference>
<accession>A0A402BDA0</accession>
<comment type="caution">
    <text evidence="2">The sequence shown here is derived from an EMBL/GenBank/DDBJ whole genome shotgun (WGS) entry which is preliminary data.</text>
</comment>
<sequence length="62" mass="7262">MSSSQCILQFEVDEVDHTFDMLRNKGIHFITHPTDITEWGSRVAHFRDPDGNVIELYQSIRK</sequence>
<name>A0A402BDA0_9CHLR</name>
<gene>
    <name evidence="2" type="ORF">KDA_48030</name>
</gene>
<dbReference type="InterPro" id="IPR037523">
    <property type="entry name" value="VOC_core"/>
</dbReference>
<dbReference type="PROSITE" id="PS51819">
    <property type="entry name" value="VOC"/>
    <property type="match status" value="1"/>
</dbReference>
<evidence type="ECO:0000313" key="3">
    <source>
        <dbReference type="Proteomes" id="UP000287171"/>
    </source>
</evidence>
<dbReference type="InterPro" id="IPR025870">
    <property type="entry name" value="Glyoxalase-like_dom"/>
</dbReference>
<evidence type="ECO:0000313" key="2">
    <source>
        <dbReference type="EMBL" id="GCE29319.1"/>
    </source>
</evidence>
<dbReference type="SUPFAM" id="SSF54593">
    <property type="entry name" value="Glyoxalase/Bleomycin resistance protein/Dihydroxybiphenyl dioxygenase"/>
    <property type="match status" value="1"/>
</dbReference>
<organism evidence="2 3">
    <name type="scientific">Dictyobacter alpinus</name>
    <dbReference type="NCBI Taxonomy" id="2014873"/>
    <lineage>
        <taxon>Bacteria</taxon>
        <taxon>Bacillati</taxon>
        <taxon>Chloroflexota</taxon>
        <taxon>Ktedonobacteria</taxon>
        <taxon>Ktedonobacterales</taxon>
        <taxon>Dictyobacteraceae</taxon>
        <taxon>Dictyobacter</taxon>
    </lineage>
</organism>
<dbReference type="EMBL" id="BIFT01000002">
    <property type="protein sequence ID" value="GCE29319.1"/>
    <property type="molecule type" value="Genomic_DNA"/>
</dbReference>